<keyword evidence="3" id="KW-1185">Reference proteome</keyword>
<dbReference type="RefSeq" id="WP_093054598.1">
    <property type="nucleotide sequence ID" value="NZ_FOGT01000016.1"/>
</dbReference>
<sequence length="256" mass="30639">MIIRENNDEAILIEQHEHALISGQFVYHWNRNAFLRPDLKSSVEYAVTNHDRSWIPLDRKPVFLKENDLASFINYPLRKKLQAYKDGVSQLVEEDIYAGYLISRHYASFFKGKKDILGNKFMEEEKERQEKLKQAAAFHELNLSEEEEEFHFDLLQLCDNLSLYVCMNEWGAGKEKEVQWFRDGFPQKLTPFNSRRFYARWVSETEVKLDPYPFTAERVYMSIPYKRLNIKDIRNDNLQQLYRETPYAYHPVSFTE</sequence>
<evidence type="ECO:0000313" key="3">
    <source>
        <dbReference type="Proteomes" id="UP000198571"/>
    </source>
</evidence>
<evidence type="ECO:0000256" key="1">
    <source>
        <dbReference type="SAM" id="Coils"/>
    </source>
</evidence>
<proteinExistence type="predicted"/>
<dbReference type="EMBL" id="FOGT01000016">
    <property type="protein sequence ID" value="SES32173.1"/>
    <property type="molecule type" value="Genomic_DNA"/>
</dbReference>
<dbReference type="OrthoDB" id="190426at2"/>
<evidence type="ECO:0000313" key="2">
    <source>
        <dbReference type="EMBL" id="SES32173.1"/>
    </source>
</evidence>
<reference evidence="3" key="1">
    <citation type="submission" date="2016-10" db="EMBL/GenBank/DDBJ databases">
        <authorList>
            <person name="Varghese N."/>
            <person name="Submissions S."/>
        </authorList>
    </citation>
    <scope>NUCLEOTIDE SEQUENCE [LARGE SCALE GENOMIC DNA]</scope>
    <source>
        <strain evidence="3">S9</strain>
    </source>
</reference>
<organism evidence="2 3">
    <name type="scientific">Salipaludibacillus aurantiacus</name>
    <dbReference type="NCBI Taxonomy" id="1601833"/>
    <lineage>
        <taxon>Bacteria</taxon>
        <taxon>Bacillati</taxon>
        <taxon>Bacillota</taxon>
        <taxon>Bacilli</taxon>
        <taxon>Bacillales</taxon>
        <taxon>Bacillaceae</taxon>
    </lineage>
</organism>
<dbReference type="Proteomes" id="UP000198571">
    <property type="component" value="Unassembled WGS sequence"/>
</dbReference>
<gene>
    <name evidence="2" type="ORF">SAMN05518684_11666</name>
</gene>
<accession>A0A1H9WFD6</accession>
<protein>
    <recommendedName>
        <fullName evidence="4">DUF3891 domain-containing protein</fullName>
    </recommendedName>
</protein>
<evidence type="ECO:0008006" key="4">
    <source>
        <dbReference type="Google" id="ProtNLM"/>
    </source>
</evidence>
<dbReference type="InterPro" id="IPR024992">
    <property type="entry name" value="DUF3891"/>
</dbReference>
<dbReference type="STRING" id="1601833.SAMN05518684_11666"/>
<feature type="coiled-coil region" evidence="1">
    <location>
        <begin position="122"/>
        <end position="149"/>
    </location>
</feature>
<dbReference type="Pfam" id="PF13030">
    <property type="entry name" value="DUF3891"/>
    <property type="match status" value="1"/>
</dbReference>
<name>A0A1H9WFD6_9BACI</name>
<keyword evidence="1" id="KW-0175">Coiled coil</keyword>
<dbReference type="AlphaFoldDB" id="A0A1H9WFD6"/>